<dbReference type="EMBL" id="JNHN01000174">
    <property type="protein sequence ID" value="KDS50336.1"/>
    <property type="molecule type" value="Genomic_DNA"/>
</dbReference>
<reference evidence="4 5" key="1">
    <citation type="submission" date="2014-04" db="EMBL/GenBank/DDBJ databases">
        <authorList>
            <person name="Sears C."/>
            <person name="Carroll K."/>
            <person name="Sack B.R."/>
            <person name="Qadri F."/>
            <person name="Myers L.L."/>
            <person name="Chung G.-T."/>
            <person name="Escheverria P."/>
            <person name="Fraser C.M."/>
            <person name="Sadzewicz L."/>
            <person name="Shefchek K.A."/>
            <person name="Tallon L."/>
            <person name="Das S.P."/>
            <person name="Daugherty S."/>
            <person name="Mongodin E.F."/>
        </authorList>
    </citation>
    <scope>NUCLEOTIDE SEQUENCE [LARGE SCALE GENOMIC DNA]</scope>
    <source>
        <strain evidence="4 5">3978 T3 ii</strain>
    </source>
</reference>
<dbReference type="RefSeq" id="WP_005644244.1">
    <property type="nucleotide sequence ID" value="NZ_JNHN01000174.1"/>
</dbReference>
<dbReference type="SUPFAM" id="SSF53448">
    <property type="entry name" value="Nucleotide-diphospho-sugar transferases"/>
    <property type="match status" value="1"/>
</dbReference>
<dbReference type="PATRIC" id="fig|1339349.3.peg.2437"/>
<sequence>MKISIIVPIYNVEEYILNCLSSIVNQKKIVHSVECILVDDHGQDNSMQLAKHFIEEYSGDVEFKIVVHERNRGLSVARNSGLSECMGDYILFLDSDDTLPEDSLYNLSKPLEFYHYDFVLGQINTMGLVSESPSLFLDEGEYMGNEVVRETYLNHKWYMMAWNKLCNTNFLRKAHLYFEEGLIHEDDLWSFMLSLRADNFYVVRKSTYNYIIRGNSITTAKKQIVHIDSYLTIANKIADYIQAYSLKSEYVLFCHQYILGTYVYLRRLGFIEGYKKYKEIIKNKLYVNYYKIILKQEVSPLVFKAKLAQYPPIVGYIGFRILFSITSIKRKFRLL</sequence>
<name>A0A078S0W1_BACUN</name>
<evidence type="ECO:0000313" key="4">
    <source>
        <dbReference type="EMBL" id="KDS50336.1"/>
    </source>
</evidence>
<dbReference type="InterPro" id="IPR001173">
    <property type="entry name" value="Glyco_trans_2-like"/>
</dbReference>
<keyword evidence="2 4" id="KW-0808">Transferase</keyword>
<evidence type="ECO:0000256" key="1">
    <source>
        <dbReference type="ARBA" id="ARBA00022676"/>
    </source>
</evidence>
<feature type="domain" description="Glycosyltransferase 2-like" evidence="3">
    <location>
        <begin position="4"/>
        <end position="124"/>
    </location>
</feature>
<dbReference type="CDD" id="cd00761">
    <property type="entry name" value="Glyco_tranf_GTA_type"/>
    <property type="match status" value="1"/>
</dbReference>
<dbReference type="GO" id="GO:0016758">
    <property type="term" value="F:hexosyltransferase activity"/>
    <property type="evidence" value="ECO:0007669"/>
    <property type="project" value="UniProtKB-ARBA"/>
</dbReference>
<organism evidence="4 5">
    <name type="scientific">Bacteroides uniformis str. 3978 T3 ii</name>
    <dbReference type="NCBI Taxonomy" id="1339349"/>
    <lineage>
        <taxon>Bacteria</taxon>
        <taxon>Pseudomonadati</taxon>
        <taxon>Bacteroidota</taxon>
        <taxon>Bacteroidia</taxon>
        <taxon>Bacteroidales</taxon>
        <taxon>Bacteroidaceae</taxon>
        <taxon>Bacteroides</taxon>
    </lineage>
</organism>
<accession>A0A078S0W1</accession>
<dbReference type="Proteomes" id="UP000028013">
    <property type="component" value="Unassembled WGS sequence"/>
</dbReference>
<dbReference type="Gene3D" id="3.90.550.10">
    <property type="entry name" value="Spore Coat Polysaccharide Biosynthesis Protein SpsA, Chain A"/>
    <property type="match status" value="1"/>
</dbReference>
<evidence type="ECO:0000313" key="5">
    <source>
        <dbReference type="Proteomes" id="UP000028013"/>
    </source>
</evidence>
<comment type="caution">
    <text evidence="4">The sequence shown here is derived from an EMBL/GenBank/DDBJ whole genome shotgun (WGS) entry which is preliminary data.</text>
</comment>
<dbReference type="PANTHER" id="PTHR22916:SF51">
    <property type="entry name" value="GLYCOSYLTRANSFERASE EPSH-RELATED"/>
    <property type="match status" value="1"/>
</dbReference>
<keyword evidence="1" id="KW-0328">Glycosyltransferase</keyword>
<dbReference type="Pfam" id="PF00535">
    <property type="entry name" value="Glycos_transf_2"/>
    <property type="match status" value="1"/>
</dbReference>
<proteinExistence type="predicted"/>
<dbReference type="InterPro" id="IPR029044">
    <property type="entry name" value="Nucleotide-diphossugar_trans"/>
</dbReference>
<gene>
    <name evidence="4" type="ORF">M094_1261</name>
</gene>
<evidence type="ECO:0000259" key="3">
    <source>
        <dbReference type="Pfam" id="PF00535"/>
    </source>
</evidence>
<dbReference type="AlphaFoldDB" id="A0A078S0W1"/>
<dbReference type="PANTHER" id="PTHR22916">
    <property type="entry name" value="GLYCOSYLTRANSFERASE"/>
    <property type="match status" value="1"/>
</dbReference>
<protein>
    <submittedName>
        <fullName evidence="4">Glycosyl transferase 2 family protein</fullName>
    </submittedName>
</protein>
<evidence type="ECO:0000256" key="2">
    <source>
        <dbReference type="ARBA" id="ARBA00022679"/>
    </source>
</evidence>